<dbReference type="PANTHER" id="PTHR36930:SF1">
    <property type="entry name" value="MOSC DOMAIN-CONTAINING PROTEIN"/>
    <property type="match status" value="1"/>
</dbReference>
<dbReference type="Gene3D" id="2.40.33.20">
    <property type="entry name" value="PK beta-barrel domain-like"/>
    <property type="match status" value="1"/>
</dbReference>
<dbReference type="GO" id="GO:0030151">
    <property type="term" value="F:molybdenum ion binding"/>
    <property type="evidence" value="ECO:0007669"/>
    <property type="project" value="InterPro"/>
</dbReference>
<protein>
    <submittedName>
        <fullName evidence="2">MOSC domain-containing protein</fullName>
    </submittedName>
</protein>
<dbReference type="STRING" id="1186196.SAMN04489841_3072"/>
<evidence type="ECO:0000259" key="1">
    <source>
        <dbReference type="PROSITE" id="PS51340"/>
    </source>
</evidence>
<dbReference type="SUPFAM" id="SSF50800">
    <property type="entry name" value="PK beta-barrel domain-like"/>
    <property type="match status" value="1"/>
</dbReference>
<dbReference type="PANTHER" id="PTHR36930">
    <property type="entry name" value="METAL-SULFUR CLUSTER BIOSYNTHESIS PROTEINS YUAD-RELATED"/>
    <property type="match status" value="1"/>
</dbReference>
<dbReference type="Pfam" id="PF03473">
    <property type="entry name" value="MOSC"/>
    <property type="match status" value="1"/>
</dbReference>
<evidence type="ECO:0000313" key="3">
    <source>
        <dbReference type="Proteomes" id="UP000199114"/>
    </source>
</evidence>
<dbReference type="InterPro" id="IPR011037">
    <property type="entry name" value="Pyrv_Knase-like_insert_dom_sf"/>
</dbReference>
<organism evidence="2 3">
    <name type="scientific">Natrinema salaciae</name>
    <dbReference type="NCBI Taxonomy" id="1186196"/>
    <lineage>
        <taxon>Archaea</taxon>
        <taxon>Methanobacteriati</taxon>
        <taxon>Methanobacteriota</taxon>
        <taxon>Stenosarchaea group</taxon>
        <taxon>Halobacteria</taxon>
        <taxon>Halobacteriales</taxon>
        <taxon>Natrialbaceae</taxon>
        <taxon>Natrinema</taxon>
    </lineage>
</organism>
<dbReference type="PROSITE" id="PS51340">
    <property type="entry name" value="MOSC"/>
    <property type="match status" value="1"/>
</dbReference>
<name>A0A1H9LT36_9EURY</name>
<dbReference type="InterPro" id="IPR005302">
    <property type="entry name" value="MoCF_Sase_C"/>
</dbReference>
<proteinExistence type="predicted"/>
<gene>
    <name evidence="2" type="ORF">SAMN04489841_3072</name>
</gene>
<dbReference type="GO" id="GO:0003824">
    <property type="term" value="F:catalytic activity"/>
    <property type="evidence" value="ECO:0007669"/>
    <property type="project" value="InterPro"/>
</dbReference>
<feature type="domain" description="MOSC" evidence="1">
    <location>
        <begin position="21"/>
        <end position="154"/>
    </location>
</feature>
<dbReference type="RefSeq" id="WP_090618664.1">
    <property type="nucleotide sequence ID" value="NZ_FOFD01000004.1"/>
</dbReference>
<dbReference type="InterPro" id="IPR052716">
    <property type="entry name" value="MOSC_domain"/>
</dbReference>
<reference evidence="3" key="1">
    <citation type="submission" date="2016-10" db="EMBL/GenBank/DDBJ databases">
        <authorList>
            <person name="Varghese N."/>
            <person name="Submissions S."/>
        </authorList>
    </citation>
    <scope>NUCLEOTIDE SEQUENCE [LARGE SCALE GENOMIC DNA]</scope>
    <source>
        <strain evidence="3">DSM 25055</strain>
    </source>
</reference>
<keyword evidence="3" id="KW-1185">Reference proteome</keyword>
<dbReference type="GO" id="GO:0030170">
    <property type="term" value="F:pyridoxal phosphate binding"/>
    <property type="evidence" value="ECO:0007669"/>
    <property type="project" value="InterPro"/>
</dbReference>
<dbReference type="OrthoDB" id="68158at2157"/>
<accession>A0A1H9LT36</accession>
<evidence type="ECO:0000313" key="2">
    <source>
        <dbReference type="EMBL" id="SER14439.1"/>
    </source>
</evidence>
<dbReference type="AlphaFoldDB" id="A0A1H9LT36"/>
<dbReference type="EMBL" id="FOFD01000004">
    <property type="protein sequence ID" value="SER14439.1"/>
    <property type="molecule type" value="Genomic_DNA"/>
</dbReference>
<sequence>MTSTGRVQTIHVAPEQGAPMNRVERVTAVAGRGLEGDRYYNADGTFTDRDGSDITLIESETLTSVERDYDIELEPGVHRRNLTTDGIALNHLVDGRFRIGEVVCEGIELCEPCSYLERHLEKQGVREALVHRGGLRARILEGGTVTSGDDIEPV</sequence>
<dbReference type="Proteomes" id="UP000199114">
    <property type="component" value="Unassembled WGS sequence"/>
</dbReference>